<feature type="domain" description="DNA2/NAM7 helicase helicase" evidence="2">
    <location>
        <begin position="447"/>
        <end position="570"/>
    </location>
</feature>
<feature type="domain" description="Restriction endonuclease type II-like" evidence="4">
    <location>
        <begin position="1697"/>
        <end position="1794"/>
    </location>
</feature>
<dbReference type="SUPFAM" id="SSF52980">
    <property type="entry name" value="Restriction endonuclease-like"/>
    <property type="match status" value="1"/>
</dbReference>
<proteinExistence type="predicted"/>
<dbReference type="SUPFAM" id="SSF52540">
    <property type="entry name" value="P-loop containing nucleoside triphosphate hydrolases"/>
    <property type="match status" value="2"/>
</dbReference>
<protein>
    <submittedName>
        <fullName evidence="5">DUF4011 domain-containing protein</fullName>
    </submittedName>
</protein>
<reference evidence="5 6" key="1">
    <citation type="submission" date="2022-02" db="EMBL/GenBank/DDBJ databases">
        <title>Comparative genomics of the first Antarctic Pseudomonas spp. capable of biotransforming 2,4,6-Trinitrotoluene.</title>
        <authorList>
            <person name="Cabrera M.A."/>
            <person name="Marquez S.L."/>
            <person name="Perez-Donoso J.M."/>
        </authorList>
    </citation>
    <scope>NUCLEOTIDE SEQUENCE [LARGE SCALE GENOMIC DNA]</scope>
    <source>
        <strain evidence="5 6">TNT11</strain>
    </source>
</reference>
<dbReference type="InterPro" id="IPR049468">
    <property type="entry name" value="Restrct_endonuc-II-like_dom"/>
</dbReference>
<dbReference type="InterPro" id="IPR027417">
    <property type="entry name" value="P-loop_NTPase"/>
</dbReference>
<keyword evidence="6" id="KW-1185">Reference proteome</keyword>
<organism evidence="5 6">
    <name type="scientific">Pseudomonas emilianonis</name>
    <dbReference type="NCBI Taxonomy" id="2915812"/>
    <lineage>
        <taxon>Bacteria</taxon>
        <taxon>Pseudomonadati</taxon>
        <taxon>Pseudomonadota</taxon>
        <taxon>Gammaproteobacteria</taxon>
        <taxon>Pseudomonadales</taxon>
        <taxon>Pseudomonadaceae</taxon>
        <taxon>Pseudomonas</taxon>
    </lineage>
</organism>
<gene>
    <name evidence="5" type="ORF">L9Z73_05840</name>
</gene>
<feature type="region of interest" description="Disordered" evidence="1">
    <location>
        <begin position="88"/>
        <end position="110"/>
    </location>
</feature>
<comment type="caution">
    <text evidence="5">The sequence shown here is derived from an EMBL/GenBank/DDBJ whole genome shotgun (WGS) entry which is preliminary data.</text>
</comment>
<dbReference type="EMBL" id="JAKNRV010000029">
    <property type="protein sequence ID" value="MCK1783900.1"/>
    <property type="molecule type" value="Genomic_DNA"/>
</dbReference>
<sequence>MIDVNSGPESLAVQRYELVLQWILELVPADGTAVGNKSLRDRIDRRAELQNFAVSEEEYWSLRDELITKGLLNKGSGRGGSVYRFDTESKGHSKSIDPAPLTDWDDLDTPPSEIPESLEKLRSRLLDLSARNRLLNFSHARSKRFVRIIDELPDHLFDTLADEKSMRFAAVPEPTERQLLTHGFLKLDEKTGAVVELKKQPTAEVWAQILGIATSYELPLPPETGQTGKHSDDAIQTLYYPVEMESRLQILYTQSRSALEETGANILYLALGFLEWDDSVAGKDSTRLAPLMLVPVNLEKGKLNPQTATFEYRVHPTGEDILTNLSLREKLRVDFGIALPRITDDSTPEEYFERIVETVLKVKPDWKVHRYASLGLFEFGKLMMYLDLDPGRWKDQSLLDHGLVKRLTGMDGLPADSTGKQGAFCVEHSIDDIEQIHLQFPLIDDADSSQHSALIDVIRGDDLVIEGPPGTGKSQTITNMIAAALAQGKKVLFVAEKRAALEVVKTRLTRAGLGDFCLELHSHKSQKSAVIDSIRQRIQNSGGFRSPKQLADLIANYERLKQQLNKHVHHLHAQFEESGMSVHEVLMQATRLREALSIKPSDLHPESEARIDKMHLREQAGFYAHIYRKTAEEAGHAGKLETHPWFGSTKTRVTGAERSALLENLSLAQQALSRLATLRPQLAEQLQVAVLETYSPDQLRDLAASIPVLTLPKGDEDWDLLGRLDIESCEALKLWLQGMDSLLDEQGVLARSLRADVIGSGQAIASIKKACAAIRLHNGDETLSLNVLLDVIEEAEELLELAPRVQRLIQLLAEGAAVQGLRSDFIGIEQVVLFLQMLAAMPEDLAPLRHKRFEDETLDGLLVELDSDIPVIKQLQEQAASHFTLERLPGHTRLEDLSRVLADKSLFRWFKGQWRSAKAEILAMARPGLKLNQLLVVLPDVIAYLKKHSQLNENKAFTEKLGEHFQGLDTPIDALKRLRGWYKLLRAECGRGFGAKVWVAEYLLKVDQQLLASVSGDSADLEPYLMDVLEHRLDLEELLPFDSHDLRSEDLLAPQGLYVRLIQDIGIPLRSLLPVVSEEKPTMGQLLQLIQAVESWQTRSAALQSDAVLQTCLLGEELPRIDNLSAARPRLTTWRHTVAFVQPILALPIRDILVPQLTACTPKEAEELILHWHQQGTALAQAVDIWEQALEAFFQSAAVIADQWWQSIEKADFEPMASRLSWAAQNPDLLDHWFEYRRLRLHLVELGFESVVEAIETQKLVSERCIDACLLGLLDSWALKILELDPSLGQFSGKEQEAIRARFADIDEQLKHLQREQVSSRISQNNIPVGNSHGAVRDFTQLALLQREAEKKTRHVPIRSLMNRAAEALQGLKPCFMMSPMAVAQYLPAGHVEFDLVVMDEASQMRPEEALGSIARGKQLVVVGDPKQLPPTNFFSRNGGDSDTDETDASLAEDSESILEAAMPLFKLRRLRWHYRSRHESLIAFSNKAFYESNLVVYPSPHRESTEFGVKFVRVPRGRFVEQRNIEEAEVVAKAIEHHVIHRPDESLGVVAMNVKQADQIERMLEHLAKQSPQLQVALDRNQSQDEPLFIKNLENVQGDERDVIYISGTYGPMEVGGTVPQRFGPINGASGWRRLNVLYTRSKKRMQVFSSFSSTDVVVTGTSSRGVQALRDFLHFAESGRMPHIKESERAPDSDFEVAVIEMLSRHGYQCEPQVGVAGFFIDLAVRDPGQPGRYLMGIECDGAAYHSAKSARDRDRLRQSVLEQLGWNIRRIWSVDWFRNARVQIEPILQELARLRTEPAAEVEGGSTESEEVSIQQVADEQSEHAERITLEGNYSLREKLVWLEENVIRPNLPEVPVNQRLLRPAMLEALLEFLPADRIEFQQMIPGYLRNGTHGAEGRYIDDILLVIGEQ</sequence>
<dbReference type="Proteomes" id="UP001317085">
    <property type="component" value="Unassembled WGS sequence"/>
</dbReference>
<name>A0ABT0EDZ1_9PSED</name>
<evidence type="ECO:0000313" key="5">
    <source>
        <dbReference type="EMBL" id="MCK1783900.1"/>
    </source>
</evidence>
<dbReference type="Pfam" id="PF13086">
    <property type="entry name" value="AAA_11"/>
    <property type="match status" value="2"/>
</dbReference>
<dbReference type="InterPro" id="IPR041679">
    <property type="entry name" value="DNA2/NAM7-like_C"/>
</dbReference>
<evidence type="ECO:0000259" key="2">
    <source>
        <dbReference type="Pfam" id="PF13086"/>
    </source>
</evidence>
<dbReference type="InterPro" id="IPR045055">
    <property type="entry name" value="DNA2/NAM7-like"/>
</dbReference>
<feature type="region of interest" description="Disordered" evidence="1">
    <location>
        <begin position="1802"/>
        <end position="1821"/>
    </location>
</feature>
<dbReference type="PANTHER" id="PTHR10887">
    <property type="entry name" value="DNA2/NAM7 HELICASE FAMILY"/>
    <property type="match status" value="1"/>
</dbReference>
<evidence type="ECO:0000259" key="4">
    <source>
        <dbReference type="Pfam" id="PF18741"/>
    </source>
</evidence>
<dbReference type="NCBIfam" id="NF042953">
    <property type="entry name" value="Hhe_antiphage"/>
    <property type="match status" value="1"/>
</dbReference>
<dbReference type="RefSeq" id="WP_247397344.1">
    <property type="nucleotide sequence ID" value="NZ_JAKNRV010000029.1"/>
</dbReference>
<dbReference type="InterPro" id="IPR025103">
    <property type="entry name" value="DUF4011"/>
</dbReference>
<dbReference type="InterPro" id="IPR041677">
    <property type="entry name" value="DNA2/NAM7_AAA_11"/>
</dbReference>
<feature type="domain" description="DNA2/NAM7 helicase helicase" evidence="2">
    <location>
        <begin position="1393"/>
        <end position="1432"/>
    </location>
</feature>
<dbReference type="Pfam" id="PF13195">
    <property type="entry name" value="DUF4011"/>
    <property type="match status" value="1"/>
</dbReference>
<evidence type="ECO:0000313" key="6">
    <source>
        <dbReference type="Proteomes" id="UP001317085"/>
    </source>
</evidence>
<accession>A0ABT0EDZ1</accession>
<dbReference type="Pfam" id="PF18741">
    <property type="entry name" value="MTES_1575"/>
    <property type="match status" value="1"/>
</dbReference>
<evidence type="ECO:0000259" key="3">
    <source>
        <dbReference type="Pfam" id="PF13087"/>
    </source>
</evidence>
<dbReference type="InterPro" id="IPR047187">
    <property type="entry name" value="SF1_C_Upf1"/>
</dbReference>
<dbReference type="Gene3D" id="3.40.960.10">
    <property type="entry name" value="VSR Endonuclease"/>
    <property type="match status" value="1"/>
</dbReference>
<dbReference type="CDD" id="cd18808">
    <property type="entry name" value="SF1_C_Upf1"/>
    <property type="match status" value="1"/>
</dbReference>
<dbReference type="Pfam" id="PF13087">
    <property type="entry name" value="AAA_12"/>
    <property type="match status" value="1"/>
</dbReference>
<dbReference type="Gene3D" id="3.40.50.300">
    <property type="entry name" value="P-loop containing nucleotide triphosphate hydrolases"/>
    <property type="match status" value="3"/>
</dbReference>
<evidence type="ECO:0000256" key="1">
    <source>
        <dbReference type="SAM" id="MobiDB-lite"/>
    </source>
</evidence>
<feature type="domain" description="DNA2/NAM7 helicase-like C-terminal" evidence="3">
    <location>
        <begin position="1465"/>
        <end position="1651"/>
    </location>
</feature>
<dbReference type="InterPro" id="IPR011335">
    <property type="entry name" value="Restrct_endonuc-II-like"/>
</dbReference>